<protein>
    <submittedName>
        <fullName evidence="2">Uncharacterized protein</fullName>
    </submittedName>
</protein>
<feature type="transmembrane region" description="Helical" evidence="1">
    <location>
        <begin position="12"/>
        <end position="29"/>
    </location>
</feature>
<dbReference type="STRING" id="890420.SAMN05216226_10337"/>
<proteinExistence type="predicted"/>
<dbReference type="Proteomes" id="UP000198856">
    <property type="component" value="Unassembled WGS sequence"/>
</dbReference>
<keyword evidence="1" id="KW-0472">Membrane</keyword>
<name>A0A1G8TH34_9EURY</name>
<accession>A0A1G8TH34</accession>
<gene>
    <name evidence="2" type="ORF">SAMN05216226_10337</name>
</gene>
<dbReference type="EMBL" id="FNFC01000003">
    <property type="protein sequence ID" value="SDJ40225.1"/>
    <property type="molecule type" value="Genomic_DNA"/>
</dbReference>
<dbReference type="AlphaFoldDB" id="A0A1G8TH34"/>
<keyword evidence="1" id="KW-1133">Transmembrane helix</keyword>
<keyword evidence="1" id="KW-0812">Transmembrane</keyword>
<evidence type="ECO:0000313" key="3">
    <source>
        <dbReference type="Proteomes" id="UP000198856"/>
    </source>
</evidence>
<sequence length="31" mass="3277">MPSTGGCMSKKVKVALALVAIVLVYKLVIED</sequence>
<reference evidence="2 3" key="1">
    <citation type="submission" date="2016-10" db="EMBL/GenBank/DDBJ databases">
        <authorList>
            <person name="de Groot N.N."/>
        </authorList>
    </citation>
    <scope>NUCLEOTIDE SEQUENCE [LARGE SCALE GENOMIC DNA]</scope>
    <source>
        <strain evidence="2 3">IBRC-M10015</strain>
    </source>
</reference>
<evidence type="ECO:0000256" key="1">
    <source>
        <dbReference type="SAM" id="Phobius"/>
    </source>
</evidence>
<organism evidence="2 3">
    <name type="scientific">Halovenus aranensis</name>
    <dbReference type="NCBI Taxonomy" id="890420"/>
    <lineage>
        <taxon>Archaea</taxon>
        <taxon>Methanobacteriati</taxon>
        <taxon>Methanobacteriota</taxon>
        <taxon>Stenosarchaea group</taxon>
        <taxon>Halobacteria</taxon>
        <taxon>Halobacteriales</taxon>
        <taxon>Haloarculaceae</taxon>
        <taxon>Halovenus</taxon>
    </lineage>
</organism>
<keyword evidence="3" id="KW-1185">Reference proteome</keyword>
<evidence type="ECO:0000313" key="2">
    <source>
        <dbReference type="EMBL" id="SDJ40225.1"/>
    </source>
</evidence>